<dbReference type="InterPro" id="IPR048341">
    <property type="entry name" value="DUF1285_N"/>
</dbReference>
<sequence length="173" mass="19451">VAESTNIQDSRDTAPFFISRDGTWFYHGSAILRKSLVKLFASVLKCEEDGTFWLETPSERVAVSVVDAPFVIVEANQLGKSPNQNLQLRTNTDEIIIVDLEHPIYVKTNPETGEPAPYALIRNGLTGLIARSVFYDLVLWSEENPSTGEYFVRSRDEKFVLGSLNTDYRSMDA</sequence>
<proteinExistence type="predicted"/>
<dbReference type="AlphaFoldDB" id="A0A382MU88"/>
<name>A0A382MU88_9ZZZZ</name>
<dbReference type="InterPro" id="IPR010707">
    <property type="entry name" value="DUF1285"/>
</dbReference>
<feature type="domain" description="DUF1285" evidence="2">
    <location>
        <begin position="69"/>
        <end position="161"/>
    </location>
</feature>
<evidence type="ECO:0000259" key="1">
    <source>
        <dbReference type="Pfam" id="PF06938"/>
    </source>
</evidence>
<dbReference type="Pfam" id="PF21028">
    <property type="entry name" value="DUF1285_C"/>
    <property type="match status" value="1"/>
</dbReference>
<dbReference type="InterPro" id="IPR048342">
    <property type="entry name" value="DUF1285_C"/>
</dbReference>
<dbReference type="EMBL" id="UINC01095102">
    <property type="protein sequence ID" value="SVC50911.1"/>
    <property type="molecule type" value="Genomic_DNA"/>
</dbReference>
<gene>
    <name evidence="3" type="ORF">METZ01_LOCUS303765</name>
</gene>
<feature type="domain" description="DUF1285" evidence="1">
    <location>
        <begin position="16"/>
        <end position="68"/>
    </location>
</feature>
<feature type="non-terminal residue" evidence="3">
    <location>
        <position position="1"/>
    </location>
</feature>
<dbReference type="PIRSF" id="PIRSF029557">
    <property type="entry name" value="UCP029557"/>
    <property type="match status" value="1"/>
</dbReference>
<accession>A0A382MU88</accession>
<dbReference type="Gene3D" id="3.10.540.10">
    <property type="entry name" value="duf1285 like domain"/>
    <property type="match status" value="1"/>
</dbReference>
<dbReference type="InterPro" id="IPR023361">
    <property type="entry name" value="DUF1285_beta_roll_sf"/>
</dbReference>
<dbReference type="Pfam" id="PF06938">
    <property type="entry name" value="DUF1285_N"/>
    <property type="match status" value="1"/>
</dbReference>
<organism evidence="3">
    <name type="scientific">marine metagenome</name>
    <dbReference type="NCBI Taxonomy" id="408172"/>
    <lineage>
        <taxon>unclassified sequences</taxon>
        <taxon>metagenomes</taxon>
        <taxon>ecological metagenomes</taxon>
    </lineage>
</organism>
<reference evidence="3" key="1">
    <citation type="submission" date="2018-05" db="EMBL/GenBank/DDBJ databases">
        <authorList>
            <person name="Lanie J.A."/>
            <person name="Ng W.-L."/>
            <person name="Kazmierczak K.M."/>
            <person name="Andrzejewski T.M."/>
            <person name="Davidsen T.M."/>
            <person name="Wayne K.J."/>
            <person name="Tettelin H."/>
            <person name="Glass J.I."/>
            <person name="Rusch D."/>
            <person name="Podicherti R."/>
            <person name="Tsui H.-C.T."/>
            <person name="Winkler M.E."/>
        </authorList>
    </citation>
    <scope>NUCLEOTIDE SEQUENCE</scope>
</reference>
<dbReference type="Gene3D" id="2.30.270.10">
    <property type="entry name" value="duf1285 protein"/>
    <property type="match status" value="1"/>
</dbReference>
<protein>
    <recommendedName>
        <fullName evidence="4">Proteophosphoglycan</fullName>
    </recommendedName>
</protein>
<evidence type="ECO:0000313" key="3">
    <source>
        <dbReference type="EMBL" id="SVC50911.1"/>
    </source>
</evidence>
<evidence type="ECO:0000259" key="2">
    <source>
        <dbReference type="Pfam" id="PF21028"/>
    </source>
</evidence>
<evidence type="ECO:0008006" key="4">
    <source>
        <dbReference type="Google" id="ProtNLM"/>
    </source>
</evidence>